<feature type="site" description="Deprotonates C-terminal active site Cys" evidence="3">
    <location>
        <position position="23"/>
    </location>
</feature>
<evidence type="ECO:0000259" key="5">
    <source>
        <dbReference type="PROSITE" id="PS51352"/>
    </source>
</evidence>
<dbReference type="CDD" id="cd02947">
    <property type="entry name" value="TRX_family"/>
    <property type="match status" value="1"/>
</dbReference>
<feature type="site" description="Contributes to redox potential value" evidence="3">
    <location>
        <position position="30"/>
    </location>
</feature>
<feature type="active site" description="Nucleophile" evidence="3">
    <location>
        <position position="32"/>
    </location>
</feature>
<evidence type="ECO:0000313" key="6">
    <source>
        <dbReference type="EMBL" id="TPX56190.1"/>
    </source>
</evidence>
<dbReference type="SUPFAM" id="SSF52833">
    <property type="entry name" value="Thioredoxin-like"/>
    <property type="match status" value="1"/>
</dbReference>
<keyword evidence="7" id="KW-1185">Reference proteome</keyword>
<dbReference type="PANTHER" id="PTHR46115">
    <property type="entry name" value="THIOREDOXIN-LIKE PROTEIN 1"/>
    <property type="match status" value="1"/>
</dbReference>
<keyword evidence="1 4" id="KW-1015">Disulfide bond</keyword>
<gene>
    <name evidence="6" type="ORF">PhCBS80983_g04716</name>
</gene>
<accession>A0A507DZF2</accession>
<organism evidence="6 7">
    <name type="scientific">Powellomyces hirtus</name>
    <dbReference type="NCBI Taxonomy" id="109895"/>
    <lineage>
        <taxon>Eukaryota</taxon>
        <taxon>Fungi</taxon>
        <taxon>Fungi incertae sedis</taxon>
        <taxon>Chytridiomycota</taxon>
        <taxon>Chytridiomycota incertae sedis</taxon>
        <taxon>Chytridiomycetes</taxon>
        <taxon>Spizellomycetales</taxon>
        <taxon>Powellomycetaceae</taxon>
        <taxon>Powellomyces</taxon>
    </lineage>
</organism>
<evidence type="ECO:0000256" key="1">
    <source>
        <dbReference type="ARBA" id="ARBA00023157"/>
    </source>
</evidence>
<feature type="disulfide bond" description="Redox-active" evidence="4">
    <location>
        <begin position="29"/>
        <end position="32"/>
    </location>
</feature>
<evidence type="ECO:0000313" key="7">
    <source>
        <dbReference type="Proteomes" id="UP000318582"/>
    </source>
</evidence>
<feature type="site" description="Contributes to redox potential value" evidence="3">
    <location>
        <position position="31"/>
    </location>
</feature>
<comment type="caution">
    <text evidence="6">The sequence shown here is derived from an EMBL/GenBank/DDBJ whole genome shotgun (WGS) entry which is preliminary data.</text>
</comment>
<reference evidence="6 7" key="1">
    <citation type="journal article" date="2019" name="Sci. Rep.">
        <title>Comparative genomics of chytrid fungi reveal insights into the obligate biotrophic and pathogenic lifestyle of Synchytrium endobioticum.</title>
        <authorList>
            <person name="van de Vossenberg B.T.L.H."/>
            <person name="Warris S."/>
            <person name="Nguyen H.D.T."/>
            <person name="van Gent-Pelzer M.P.E."/>
            <person name="Joly D.L."/>
            <person name="van de Geest H.C."/>
            <person name="Bonants P.J.M."/>
            <person name="Smith D.S."/>
            <person name="Levesque C.A."/>
            <person name="van der Lee T.A.J."/>
        </authorList>
    </citation>
    <scope>NUCLEOTIDE SEQUENCE [LARGE SCALE GENOMIC DNA]</scope>
    <source>
        <strain evidence="6 7">CBS 809.83</strain>
    </source>
</reference>
<dbReference type="Proteomes" id="UP000318582">
    <property type="component" value="Unassembled WGS sequence"/>
</dbReference>
<dbReference type="InterPro" id="IPR017937">
    <property type="entry name" value="Thioredoxin_CS"/>
</dbReference>
<dbReference type="InterPro" id="IPR005746">
    <property type="entry name" value="Thioredoxin"/>
</dbReference>
<dbReference type="AlphaFoldDB" id="A0A507DZF2"/>
<dbReference type="PIRSF" id="PIRSF000077">
    <property type="entry name" value="Thioredoxin"/>
    <property type="match status" value="1"/>
</dbReference>
<feature type="domain" description="Thioredoxin" evidence="5">
    <location>
        <begin position="1"/>
        <end position="103"/>
    </location>
</feature>
<protein>
    <recommendedName>
        <fullName evidence="2">Thioredoxin</fullName>
    </recommendedName>
</protein>
<dbReference type="GO" id="GO:0015035">
    <property type="term" value="F:protein-disulfide reductase activity"/>
    <property type="evidence" value="ECO:0007669"/>
    <property type="project" value="InterPro"/>
</dbReference>
<dbReference type="EMBL" id="QEAQ01000082">
    <property type="protein sequence ID" value="TPX56190.1"/>
    <property type="molecule type" value="Genomic_DNA"/>
</dbReference>
<comment type="similarity">
    <text evidence="2">Belongs to the thioredoxin family.</text>
</comment>
<dbReference type="NCBIfam" id="TIGR01068">
    <property type="entry name" value="thioredoxin"/>
    <property type="match status" value="1"/>
</dbReference>
<feature type="active site" description="Nucleophile" evidence="3">
    <location>
        <position position="29"/>
    </location>
</feature>
<name>A0A507DZF2_9FUNG</name>
<dbReference type="Gene3D" id="3.40.30.10">
    <property type="entry name" value="Glutaredoxin"/>
    <property type="match status" value="1"/>
</dbReference>
<dbReference type="STRING" id="109895.A0A507DZF2"/>
<sequence>MVKIVSTQDEFNSIIKSSPVVIDFHATWCGPCKMIAPKFEEFSNKYSGATFLKIDVDEVPEVAEKEGVSSMPTFLIFANGARVGEVVGANPAKLEAEIKKHVF</sequence>
<dbReference type="InterPro" id="IPR036249">
    <property type="entry name" value="Thioredoxin-like_sf"/>
</dbReference>
<evidence type="ECO:0000256" key="4">
    <source>
        <dbReference type="PIRSR" id="PIRSR000077-4"/>
    </source>
</evidence>
<dbReference type="Pfam" id="PF00085">
    <property type="entry name" value="Thioredoxin"/>
    <property type="match status" value="1"/>
</dbReference>
<proteinExistence type="inferred from homology"/>
<keyword evidence="4" id="KW-0676">Redox-active center</keyword>
<evidence type="ECO:0000256" key="3">
    <source>
        <dbReference type="PIRSR" id="PIRSR000077-1"/>
    </source>
</evidence>
<dbReference type="PROSITE" id="PS00194">
    <property type="entry name" value="THIOREDOXIN_1"/>
    <property type="match status" value="1"/>
</dbReference>
<dbReference type="FunFam" id="3.40.30.10:FF:000245">
    <property type="entry name" value="Thioredoxin"/>
    <property type="match status" value="1"/>
</dbReference>
<evidence type="ECO:0000256" key="2">
    <source>
        <dbReference type="PIRNR" id="PIRNR000077"/>
    </source>
</evidence>
<dbReference type="PRINTS" id="PR00421">
    <property type="entry name" value="THIOREDOXIN"/>
</dbReference>
<dbReference type="InterPro" id="IPR013766">
    <property type="entry name" value="Thioredoxin_domain"/>
</dbReference>
<dbReference type="PROSITE" id="PS51352">
    <property type="entry name" value="THIOREDOXIN_2"/>
    <property type="match status" value="1"/>
</dbReference>